<dbReference type="EMBL" id="CAXDID020000319">
    <property type="protein sequence ID" value="CAL6076264.1"/>
    <property type="molecule type" value="Genomic_DNA"/>
</dbReference>
<dbReference type="EMBL" id="CAXDID020000319">
    <property type="protein sequence ID" value="CAL6076254.1"/>
    <property type="molecule type" value="Genomic_DNA"/>
</dbReference>
<keyword evidence="5" id="KW-1185">Reference proteome</keyword>
<evidence type="ECO:0000313" key="2">
    <source>
        <dbReference type="EMBL" id="CAI9929396.1"/>
    </source>
</evidence>
<gene>
    <name evidence="1" type="ORF">HINF_LOCUS17036</name>
    <name evidence="2" type="ORF">HINF_LOCUS17041</name>
    <name evidence="3" type="ORF">HINF_LOCUS57600</name>
    <name evidence="4" type="ORF">HINF_LOCUS57605</name>
</gene>
<comment type="caution">
    <text evidence="2">The sequence shown here is derived from an EMBL/GenBank/DDBJ whole genome shotgun (WGS) entry which is preliminary data.</text>
</comment>
<accession>A0AA86TUQ3</accession>
<evidence type="ECO:0000313" key="5">
    <source>
        <dbReference type="Proteomes" id="UP001642409"/>
    </source>
</evidence>
<dbReference type="EMBL" id="CATOUU010000435">
    <property type="protein sequence ID" value="CAI9929396.1"/>
    <property type="molecule type" value="Genomic_DNA"/>
</dbReference>
<protein>
    <submittedName>
        <fullName evidence="3">Hypothetical_protein</fullName>
    </submittedName>
</protein>
<proteinExistence type="predicted"/>
<reference evidence="2" key="1">
    <citation type="submission" date="2023-06" db="EMBL/GenBank/DDBJ databases">
        <authorList>
            <person name="Kurt Z."/>
        </authorList>
    </citation>
    <scope>NUCLEOTIDE SEQUENCE</scope>
</reference>
<organism evidence="2">
    <name type="scientific">Hexamita inflata</name>
    <dbReference type="NCBI Taxonomy" id="28002"/>
    <lineage>
        <taxon>Eukaryota</taxon>
        <taxon>Metamonada</taxon>
        <taxon>Diplomonadida</taxon>
        <taxon>Hexamitidae</taxon>
        <taxon>Hexamitinae</taxon>
        <taxon>Hexamita</taxon>
    </lineage>
</organism>
<dbReference type="EMBL" id="CATOUU010000435">
    <property type="protein sequence ID" value="CAI9929391.1"/>
    <property type="molecule type" value="Genomic_DNA"/>
</dbReference>
<dbReference type="Proteomes" id="UP001642409">
    <property type="component" value="Unassembled WGS sequence"/>
</dbReference>
<evidence type="ECO:0000313" key="3">
    <source>
        <dbReference type="EMBL" id="CAL6076254.1"/>
    </source>
</evidence>
<sequence>MYIILLQTNSTTPTQSKTITCTISSLERIQVIWYNLYKTYCLPQRMKPTTEMHLNNPDNQMDEAVQNADGCILMDQAHLRCMYQKLKLICTILSLYSIARRGYCKRYGIAALRTADLLLYREGATLVLQLLAFPQCTLIYWKQILLQYQSANFNLIFKHQLSFIQWDKAITLQNIINLPKLMFLFRCQFIVSASKYRQRTDNNNKHQIPNLFHIPNLNSKWVISTHDIFSFFEESDNFELLQQTTERPYILLTIKQKQQKCITLLQYITIGTMNTQKQQQSITFKMSRW</sequence>
<name>A0AA86TUQ3_9EUKA</name>
<dbReference type="AlphaFoldDB" id="A0AA86TUQ3"/>
<evidence type="ECO:0000313" key="1">
    <source>
        <dbReference type="EMBL" id="CAI9929391.1"/>
    </source>
</evidence>
<evidence type="ECO:0000313" key="4">
    <source>
        <dbReference type="EMBL" id="CAL6076264.1"/>
    </source>
</evidence>
<reference evidence="3 5" key="2">
    <citation type="submission" date="2024-07" db="EMBL/GenBank/DDBJ databases">
        <authorList>
            <person name="Akdeniz Z."/>
        </authorList>
    </citation>
    <scope>NUCLEOTIDE SEQUENCE [LARGE SCALE GENOMIC DNA]</scope>
</reference>